<accession>A0A1Z4GRB5</accession>
<name>A0A1Z4GRB5_9CYAN</name>
<protein>
    <recommendedName>
        <fullName evidence="3">Tetratricopeptide repeat protein</fullName>
    </recommendedName>
</protein>
<keyword evidence="1" id="KW-0614">Plasmid</keyword>
<keyword evidence="2" id="KW-1185">Reference proteome</keyword>
<reference evidence="1 2" key="1">
    <citation type="submission" date="2017-06" db="EMBL/GenBank/DDBJ databases">
        <title>Genome sequencing of cyanobaciteial culture collection at National Institute for Environmental Studies (NIES).</title>
        <authorList>
            <person name="Hirose Y."/>
            <person name="Shimura Y."/>
            <person name="Fujisawa T."/>
            <person name="Nakamura Y."/>
            <person name="Kawachi M."/>
        </authorList>
    </citation>
    <scope>NUCLEOTIDE SEQUENCE [LARGE SCALE GENOMIC DNA]</scope>
    <source>
        <strain evidence="1 2">NIES-21</strain>
        <plasmid evidence="2">Plasmid2 dna</plasmid>
    </source>
</reference>
<evidence type="ECO:0000313" key="1">
    <source>
        <dbReference type="EMBL" id="BAY20061.1"/>
    </source>
</evidence>
<sequence length="324" mass="35782">MSSLLINDGVMLASSPVVRIKRSQIQCEPIGRIIEKGNKLLKAKGLMCEGDKLELAPRVQVKFLCFSSGDIIWLSNGAIGANKCPKVNVSEPTCNPSNVKVCLLRKGGGLGLEPEPTIIYPYTSSLIKTRPDIAWLPVNGATSYKVRVDGYKFGWERIVNQTHLTYPEQEQELSRNEAFKITVIAYRLDATPTSDTFAVSLFPQSEIQKVFSTIEQIKSLGLPEDEAAMDIDAVYHSRGFLEESIQLLSQVATGTGKTTNPTIYRVLGDRYFQAGLVDQASIQYIRAFELAKNSNNLVELQKSQAGLETIEFYKGLPTKINGAQ</sequence>
<dbReference type="EMBL" id="AP018176">
    <property type="protein sequence ID" value="BAY20061.1"/>
    <property type="molecule type" value="Genomic_DNA"/>
</dbReference>
<dbReference type="Proteomes" id="UP000218287">
    <property type="component" value="Plasmid Plasmid2 dna"/>
</dbReference>
<proteinExistence type="predicted"/>
<dbReference type="AlphaFoldDB" id="A0A1Z4GRB5"/>
<evidence type="ECO:0008006" key="3">
    <source>
        <dbReference type="Google" id="ProtNLM"/>
    </source>
</evidence>
<evidence type="ECO:0000313" key="2">
    <source>
        <dbReference type="Proteomes" id="UP000218287"/>
    </source>
</evidence>
<organism evidence="1 2">
    <name type="scientific">Anabaenopsis circularis NIES-21</name>
    <dbReference type="NCBI Taxonomy" id="1085406"/>
    <lineage>
        <taxon>Bacteria</taxon>
        <taxon>Bacillati</taxon>
        <taxon>Cyanobacteriota</taxon>
        <taxon>Cyanophyceae</taxon>
        <taxon>Nostocales</taxon>
        <taxon>Nodulariaceae</taxon>
        <taxon>Anabaenopsis</taxon>
    </lineage>
</organism>
<geneLocation type="plasmid" evidence="2">
    <name>Plasmid2 dna</name>
</geneLocation>
<gene>
    <name evidence="1" type="ORF">NIES21_59310</name>
</gene>